<keyword evidence="2" id="KW-1185">Reference proteome</keyword>
<dbReference type="Proteomes" id="UP000422736">
    <property type="component" value="Chromosome 3"/>
</dbReference>
<protein>
    <submittedName>
        <fullName evidence="1">Protein YLR307C-A</fullName>
    </submittedName>
</protein>
<name>A0ABX6ESL1_KLUMA</name>
<organism evidence="1 2">
    <name type="scientific">Kluyveromyces marxianus</name>
    <name type="common">Yeast</name>
    <name type="synonym">Candida kefyr</name>
    <dbReference type="NCBI Taxonomy" id="4911"/>
    <lineage>
        <taxon>Eukaryota</taxon>
        <taxon>Fungi</taxon>
        <taxon>Dikarya</taxon>
        <taxon>Ascomycota</taxon>
        <taxon>Saccharomycotina</taxon>
        <taxon>Saccharomycetes</taxon>
        <taxon>Saccharomycetales</taxon>
        <taxon>Saccharomycetaceae</taxon>
        <taxon>Kluyveromyces</taxon>
    </lineage>
</organism>
<gene>
    <name evidence="1" type="primary">DPA10</name>
    <name evidence="1" type="ORF">FIM1_2009</name>
</gene>
<evidence type="ECO:0000313" key="2">
    <source>
        <dbReference type="Proteomes" id="UP000422736"/>
    </source>
</evidence>
<reference evidence="1 2" key="1">
    <citation type="submission" date="2016-03" db="EMBL/GenBank/DDBJ databases">
        <title>How can Kluyveromyces marxianus grow so fast - potential evolutionary course in Saccharomyces Complex revealed by comparative genomics.</title>
        <authorList>
            <person name="Mo W."/>
            <person name="Lu W."/>
            <person name="Yang X."/>
            <person name="Qi J."/>
            <person name="Lv H."/>
        </authorList>
    </citation>
    <scope>NUCLEOTIDE SEQUENCE [LARGE SCALE GENOMIC DNA]</scope>
    <source>
        <strain evidence="1 2">FIM1</strain>
    </source>
</reference>
<dbReference type="EMBL" id="CP015056">
    <property type="protein sequence ID" value="QGN15320.1"/>
    <property type="molecule type" value="Genomic_DNA"/>
</dbReference>
<proteinExistence type="predicted"/>
<accession>A0ABX6ESL1</accession>
<evidence type="ECO:0000313" key="1">
    <source>
        <dbReference type="EMBL" id="QGN15320.1"/>
    </source>
</evidence>
<sequence>MFTNSIKMLNTTAKCYIPKKPIKSTTFPKQLHTMEQTQYRAQNHATAYSYALYLKSDVKDQRPTVISSDSDEVSTVADHVRV</sequence>